<keyword evidence="8" id="KW-1185">Reference proteome</keyword>
<sequence>MSALLLALIFYLVPFSQVWAAALQISLPLWLAALALFLCGHAAAAAKWRILIGGGVSYRQAFRAHLAGLAANLALPSVAGGDVVRAGLVMKHADDKHRLAIGSLADRLLDTLGLAIIALAAAWIAWKPRLDSGLWLGWPLIGLAVLVGLGFAAAVSLDRLTSRSEPSGKIMRLLAKLAHSAAELVRNPGRLLLCLVMSMAIQCLFVGINIAFARAAHIEAPVAAWFYAWTTAKIIAIAPISLGGLGLREASMAGLLKPFGADPAQVIAIGLVWQSVLYASGLIGFLVQLRRAPPTALAAEQSS</sequence>
<keyword evidence="3 6" id="KW-0812">Transmembrane</keyword>
<accession>A0ABX6T049</accession>
<keyword evidence="2" id="KW-1003">Cell membrane</keyword>
<reference evidence="7 8" key="1">
    <citation type="submission" date="2020-08" db="EMBL/GenBank/DDBJ databases">
        <title>Genome sequence of Sphingomonas daechungensis KACC 18115T.</title>
        <authorList>
            <person name="Hyun D.-W."/>
            <person name="Bae J.-W."/>
        </authorList>
    </citation>
    <scope>NUCLEOTIDE SEQUENCE [LARGE SCALE GENOMIC DNA]</scope>
    <source>
        <strain evidence="7 8">KACC 18115</strain>
    </source>
</reference>
<keyword evidence="4 6" id="KW-1133">Transmembrane helix</keyword>
<dbReference type="EMBL" id="CP060780">
    <property type="protein sequence ID" value="QNP43221.1"/>
    <property type="molecule type" value="Genomic_DNA"/>
</dbReference>
<feature type="transmembrane region" description="Helical" evidence="6">
    <location>
        <begin position="266"/>
        <end position="287"/>
    </location>
</feature>
<name>A0ABX6T049_9SPHN</name>
<dbReference type="Pfam" id="PF03706">
    <property type="entry name" value="LPG_synthase_TM"/>
    <property type="match status" value="1"/>
</dbReference>
<dbReference type="RefSeq" id="WP_187714651.1">
    <property type="nucleotide sequence ID" value="NZ_CP060780.1"/>
</dbReference>
<evidence type="ECO:0000256" key="4">
    <source>
        <dbReference type="ARBA" id="ARBA00022989"/>
    </source>
</evidence>
<evidence type="ECO:0000256" key="2">
    <source>
        <dbReference type="ARBA" id="ARBA00022475"/>
    </source>
</evidence>
<feature type="transmembrane region" description="Helical" evidence="6">
    <location>
        <begin position="108"/>
        <end position="126"/>
    </location>
</feature>
<evidence type="ECO:0000256" key="5">
    <source>
        <dbReference type="ARBA" id="ARBA00023136"/>
    </source>
</evidence>
<feature type="transmembrane region" description="Helical" evidence="6">
    <location>
        <begin position="224"/>
        <end position="245"/>
    </location>
</feature>
<protein>
    <submittedName>
        <fullName evidence="7">Flippase-like domain-containing protein</fullName>
    </submittedName>
</protein>
<organism evidence="7 8">
    <name type="scientific">Sphingomonas daechungensis</name>
    <dbReference type="NCBI Taxonomy" id="1176646"/>
    <lineage>
        <taxon>Bacteria</taxon>
        <taxon>Pseudomonadati</taxon>
        <taxon>Pseudomonadota</taxon>
        <taxon>Alphaproteobacteria</taxon>
        <taxon>Sphingomonadales</taxon>
        <taxon>Sphingomonadaceae</taxon>
        <taxon>Sphingomonas</taxon>
    </lineage>
</organism>
<dbReference type="NCBIfam" id="TIGR00374">
    <property type="entry name" value="flippase-like domain"/>
    <property type="match status" value="1"/>
</dbReference>
<evidence type="ECO:0000256" key="6">
    <source>
        <dbReference type="SAM" id="Phobius"/>
    </source>
</evidence>
<proteinExistence type="predicted"/>
<gene>
    <name evidence="7" type="ORF">H9L15_15090</name>
</gene>
<evidence type="ECO:0000256" key="3">
    <source>
        <dbReference type="ARBA" id="ARBA00022692"/>
    </source>
</evidence>
<feature type="transmembrane region" description="Helical" evidence="6">
    <location>
        <begin position="138"/>
        <end position="157"/>
    </location>
</feature>
<dbReference type="PANTHER" id="PTHR40277:SF1">
    <property type="entry name" value="BLL5419 PROTEIN"/>
    <property type="match status" value="1"/>
</dbReference>
<feature type="transmembrane region" description="Helical" evidence="6">
    <location>
        <begin position="191"/>
        <end position="212"/>
    </location>
</feature>
<evidence type="ECO:0000256" key="1">
    <source>
        <dbReference type="ARBA" id="ARBA00004651"/>
    </source>
</evidence>
<comment type="subcellular location">
    <subcellularLocation>
        <location evidence="1">Cell membrane</location>
        <topology evidence="1">Multi-pass membrane protein</topology>
    </subcellularLocation>
</comment>
<evidence type="ECO:0000313" key="8">
    <source>
        <dbReference type="Proteomes" id="UP000516134"/>
    </source>
</evidence>
<keyword evidence="5 6" id="KW-0472">Membrane</keyword>
<dbReference type="PANTHER" id="PTHR40277">
    <property type="entry name" value="BLL5419 PROTEIN"/>
    <property type="match status" value="1"/>
</dbReference>
<dbReference type="InterPro" id="IPR022791">
    <property type="entry name" value="L-PG_synthase/AglD"/>
</dbReference>
<dbReference type="Proteomes" id="UP000516134">
    <property type="component" value="Chromosome"/>
</dbReference>
<feature type="transmembrane region" description="Helical" evidence="6">
    <location>
        <begin position="30"/>
        <end position="50"/>
    </location>
</feature>
<evidence type="ECO:0000313" key="7">
    <source>
        <dbReference type="EMBL" id="QNP43221.1"/>
    </source>
</evidence>